<dbReference type="SUPFAM" id="SSF101967">
    <property type="entry name" value="Adhesin YadA, collagen-binding domain"/>
    <property type="match status" value="1"/>
</dbReference>
<evidence type="ECO:0000256" key="4">
    <source>
        <dbReference type="ARBA" id="ARBA00022448"/>
    </source>
</evidence>
<sequence>MSVGAVGAERRIVNVAAGTAANDAVNLSQLNAVSAGFSSSIASLQGDTALLFDLADRNRRDIREANEGVAMALALDTPSVPDGAKIAMSGGIGYFKNRTALATAISLAVSDKGLVSAGLGYGFRSKEVGARAGFQFAW</sequence>
<keyword evidence="7" id="KW-0732">Signal</keyword>
<dbReference type="Gene3D" id="2.150.10.10">
    <property type="entry name" value="Serralysin-like metalloprotease, C-terminal"/>
    <property type="match status" value="1"/>
</dbReference>
<evidence type="ECO:0000256" key="2">
    <source>
        <dbReference type="ARBA" id="ARBA00004442"/>
    </source>
</evidence>
<feature type="domain" description="Trimeric autotransporter adhesin YadA-like stalk" evidence="12">
    <location>
        <begin position="11"/>
        <end position="44"/>
    </location>
</feature>
<evidence type="ECO:0000259" key="12">
    <source>
        <dbReference type="Pfam" id="PF05662"/>
    </source>
</evidence>
<feature type="domain" description="Trimeric autotransporter adhesin YadA-like C-terminal membrane anchor" evidence="11">
    <location>
        <begin position="78"/>
        <end position="138"/>
    </location>
</feature>
<dbReference type="Gene3D" id="3.30.1300.30">
    <property type="entry name" value="GSPII I/J protein-like"/>
    <property type="match status" value="1"/>
</dbReference>
<evidence type="ECO:0000256" key="8">
    <source>
        <dbReference type="ARBA" id="ARBA00022927"/>
    </source>
</evidence>
<dbReference type="InterPro" id="IPR011049">
    <property type="entry name" value="Serralysin-like_metalloprot_C"/>
</dbReference>
<comment type="subcellular location">
    <subcellularLocation>
        <location evidence="2">Cell outer membrane</location>
    </subcellularLocation>
    <subcellularLocation>
        <location evidence="1">Cell surface</location>
    </subcellularLocation>
</comment>
<dbReference type="SUPFAM" id="SSF54523">
    <property type="entry name" value="Pili subunits"/>
    <property type="match status" value="1"/>
</dbReference>
<dbReference type="Pfam" id="PF05662">
    <property type="entry name" value="YadA_stalk"/>
    <property type="match status" value="1"/>
</dbReference>
<dbReference type="RefSeq" id="WP_264880947.1">
    <property type="nucleotide sequence ID" value="NZ_JAPDOB010000001.1"/>
</dbReference>
<name>A0ABT3JCZ4_9SPHN</name>
<evidence type="ECO:0000256" key="9">
    <source>
        <dbReference type="ARBA" id="ARBA00023136"/>
    </source>
</evidence>
<dbReference type="InterPro" id="IPR008635">
    <property type="entry name" value="Coiled_stalk_dom"/>
</dbReference>
<reference evidence="13 14" key="1">
    <citation type="submission" date="2022-10" db="EMBL/GenBank/DDBJ databases">
        <title>Sphingomonas sp.</title>
        <authorList>
            <person name="Jin C."/>
        </authorList>
    </citation>
    <scope>NUCLEOTIDE SEQUENCE [LARGE SCALE GENOMIC DNA]</scope>
    <source>
        <strain evidence="13 14">BN140010</strain>
    </source>
</reference>
<evidence type="ECO:0000256" key="7">
    <source>
        <dbReference type="ARBA" id="ARBA00022729"/>
    </source>
</evidence>
<proteinExistence type="inferred from homology"/>
<keyword evidence="14" id="KW-1185">Reference proteome</keyword>
<keyword evidence="10" id="KW-0998">Cell outer membrane</keyword>
<comment type="similarity">
    <text evidence="3">Belongs to the autotransporter-2 (AT-2) (TC 1.B.40) family.</text>
</comment>
<evidence type="ECO:0000313" key="14">
    <source>
        <dbReference type="Proteomes" id="UP001526246"/>
    </source>
</evidence>
<evidence type="ECO:0000256" key="6">
    <source>
        <dbReference type="ARBA" id="ARBA00022692"/>
    </source>
</evidence>
<evidence type="ECO:0000256" key="10">
    <source>
        <dbReference type="ARBA" id="ARBA00023237"/>
    </source>
</evidence>
<dbReference type="InterPro" id="IPR045584">
    <property type="entry name" value="Pilin-like"/>
</dbReference>
<keyword evidence="4" id="KW-0813">Transport</keyword>
<keyword evidence="6" id="KW-0812">Transmembrane</keyword>
<evidence type="ECO:0000256" key="1">
    <source>
        <dbReference type="ARBA" id="ARBA00004241"/>
    </source>
</evidence>
<dbReference type="InterPro" id="IPR005594">
    <property type="entry name" value="YadA_C"/>
</dbReference>
<gene>
    <name evidence="13" type="ORF">OMW55_03820</name>
</gene>
<dbReference type="Pfam" id="PF03895">
    <property type="entry name" value="YadA_anchor"/>
    <property type="match status" value="1"/>
</dbReference>
<comment type="caution">
    <text evidence="13">The sequence shown here is derived from an EMBL/GenBank/DDBJ whole genome shotgun (WGS) entry which is preliminary data.</text>
</comment>
<keyword evidence="8" id="KW-0653">Protein transport</keyword>
<protein>
    <submittedName>
        <fullName evidence="13">YadA-like family protein</fullName>
    </submittedName>
</protein>
<accession>A0ABT3JCZ4</accession>
<evidence type="ECO:0000256" key="5">
    <source>
        <dbReference type="ARBA" id="ARBA00022452"/>
    </source>
</evidence>
<evidence type="ECO:0000256" key="3">
    <source>
        <dbReference type="ARBA" id="ARBA00005848"/>
    </source>
</evidence>
<evidence type="ECO:0000313" key="13">
    <source>
        <dbReference type="EMBL" id="MCW3796932.1"/>
    </source>
</evidence>
<dbReference type="EMBL" id="JAPDOB010000001">
    <property type="protein sequence ID" value="MCW3796932.1"/>
    <property type="molecule type" value="Genomic_DNA"/>
</dbReference>
<keyword evidence="9" id="KW-0472">Membrane</keyword>
<organism evidence="13 14">
    <name type="scientific">Sphingomonas arvum</name>
    <dbReference type="NCBI Taxonomy" id="2992113"/>
    <lineage>
        <taxon>Bacteria</taxon>
        <taxon>Pseudomonadati</taxon>
        <taxon>Pseudomonadota</taxon>
        <taxon>Alphaproteobacteria</taxon>
        <taxon>Sphingomonadales</taxon>
        <taxon>Sphingomonadaceae</taxon>
        <taxon>Sphingomonas</taxon>
    </lineage>
</organism>
<keyword evidence="5" id="KW-1134">Transmembrane beta strand</keyword>
<dbReference type="Proteomes" id="UP001526246">
    <property type="component" value="Unassembled WGS sequence"/>
</dbReference>
<evidence type="ECO:0000259" key="11">
    <source>
        <dbReference type="Pfam" id="PF03895"/>
    </source>
</evidence>